<feature type="domain" description="HNH nuclease" evidence="1">
    <location>
        <begin position="3"/>
        <end position="54"/>
    </location>
</feature>
<dbReference type="SMART" id="SM00507">
    <property type="entry name" value="HNHc"/>
    <property type="match status" value="1"/>
</dbReference>
<dbReference type="EMBL" id="JMIY01000006">
    <property type="protein sequence ID" value="KCZ71249.1"/>
    <property type="molecule type" value="Genomic_DNA"/>
</dbReference>
<organism evidence="2 3">
    <name type="scientific">Candidatus Methanoperedens nitratireducens</name>
    <dbReference type="NCBI Taxonomy" id="1392998"/>
    <lineage>
        <taxon>Archaea</taxon>
        <taxon>Methanobacteriati</taxon>
        <taxon>Methanobacteriota</taxon>
        <taxon>Stenosarchaea group</taxon>
        <taxon>Methanomicrobia</taxon>
        <taxon>Methanosarcinales</taxon>
        <taxon>ANME-2 cluster</taxon>
        <taxon>Candidatus Methanoperedentaceae</taxon>
        <taxon>Candidatus Methanoperedens</taxon>
    </lineage>
</organism>
<accession>A0A062V624</accession>
<dbReference type="PANTHER" id="PTHR37827">
    <property type="entry name" value="TUDOR DOMAIN-CONTAINING PROTEIN"/>
    <property type="match status" value="1"/>
</dbReference>
<dbReference type="GO" id="GO:0003676">
    <property type="term" value="F:nucleic acid binding"/>
    <property type="evidence" value="ECO:0007669"/>
    <property type="project" value="InterPro"/>
</dbReference>
<evidence type="ECO:0000313" key="3">
    <source>
        <dbReference type="Proteomes" id="UP000027153"/>
    </source>
</evidence>
<keyword evidence="3" id="KW-1185">Reference proteome</keyword>
<dbReference type="InterPro" id="IPR003615">
    <property type="entry name" value="HNH_nuc"/>
</dbReference>
<dbReference type="Gene3D" id="1.10.30.50">
    <property type="match status" value="1"/>
</dbReference>
<keyword evidence="2" id="KW-0540">Nuclease</keyword>
<dbReference type="AlphaFoldDB" id="A0A062V624"/>
<dbReference type="GO" id="GO:0004519">
    <property type="term" value="F:endonuclease activity"/>
    <property type="evidence" value="ECO:0007669"/>
    <property type="project" value="UniProtKB-KW"/>
</dbReference>
<dbReference type="CDD" id="cd00085">
    <property type="entry name" value="HNHc"/>
    <property type="match status" value="1"/>
</dbReference>
<keyword evidence="2" id="KW-0255">Endonuclease</keyword>
<dbReference type="PANTHER" id="PTHR37827:SF1">
    <property type="entry name" value="HNH DOMAIN-CONTAINING PROTEIN"/>
    <property type="match status" value="1"/>
</dbReference>
<dbReference type="InterPro" id="IPR002711">
    <property type="entry name" value="HNH"/>
</dbReference>
<proteinExistence type="predicted"/>
<gene>
    <name evidence="2" type="ORF">ANME2D_02450</name>
</gene>
<dbReference type="Pfam" id="PF01844">
    <property type="entry name" value="HNH"/>
    <property type="match status" value="1"/>
</dbReference>
<evidence type="ECO:0000313" key="2">
    <source>
        <dbReference type="EMBL" id="KCZ71249.1"/>
    </source>
</evidence>
<keyword evidence="2" id="KW-0378">Hydrolase</keyword>
<protein>
    <submittedName>
        <fullName evidence="2">HNH endonuclease</fullName>
    </submittedName>
</protein>
<sequence length="106" mass="12531">MLKMETAIEKTLECPNCKRILEKKYFVKHHLVPRQKGGTHIEDNTILLCRACEKQLHSLYPNSKLKREFNTLEKIINDTEMKKFGEWIGKKSIIKIKYTNKGGFHR</sequence>
<dbReference type="Proteomes" id="UP000027153">
    <property type="component" value="Unassembled WGS sequence"/>
</dbReference>
<comment type="caution">
    <text evidence="2">The sequence shown here is derived from an EMBL/GenBank/DDBJ whole genome shotgun (WGS) entry which is preliminary data.</text>
</comment>
<evidence type="ECO:0000259" key="1">
    <source>
        <dbReference type="SMART" id="SM00507"/>
    </source>
</evidence>
<reference evidence="2 3" key="1">
    <citation type="journal article" date="2013" name="Nature">
        <title>Anaerobic oxidation of methane coupled to nitrate reduction in a novel archaeal lineage.</title>
        <authorList>
            <person name="Haroon M.F."/>
            <person name="Hu S."/>
            <person name="Shi Y."/>
            <person name="Imelfort M."/>
            <person name="Keller J."/>
            <person name="Hugenholtz P."/>
            <person name="Yuan Z."/>
            <person name="Tyson G.W."/>
        </authorList>
    </citation>
    <scope>NUCLEOTIDE SEQUENCE [LARGE SCALE GENOMIC DNA]</scope>
    <source>
        <strain evidence="2 3">ANME-2d</strain>
    </source>
</reference>
<dbReference type="GO" id="GO:0008270">
    <property type="term" value="F:zinc ion binding"/>
    <property type="evidence" value="ECO:0007669"/>
    <property type="project" value="InterPro"/>
</dbReference>
<name>A0A062V624_9EURY</name>